<dbReference type="OrthoDB" id="5464689at2"/>
<keyword evidence="1" id="KW-0805">Transcription regulation</keyword>
<dbReference type="Pfam" id="PF14525">
    <property type="entry name" value="AraC_binding_2"/>
    <property type="match status" value="1"/>
</dbReference>
<dbReference type="PROSITE" id="PS01124">
    <property type="entry name" value="HTH_ARAC_FAMILY_2"/>
    <property type="match status" value="1"/>
</dbReference>
<accession>A0A0M4RPF6</accession>
<gene>
    <name evidence="5" type="ORF">AOC05_11170</name>
</gene>
<dbReference type="PRINTS" id="PR00032">
    <property type="entry name" value="HTHARAC"/>
</dbReference>
<dbReference type="InterPro" id="IPR018060">
    <property type="entry name" value="HTH_AraC"/>
</dbReference>
<dbReference type="PROSITE" id="PS00041">
    <property type="entry name" value="HTH_ARAC_FAMILY_1"/>
    <property type="match status" value="1"/>
</dbReference>
<dbReference type="InterPro" id="IPR020449">
    <property type="entry name" value="Tscrpt_reg_AraC-type_HTH"/>
</dbReference>
<dbReference type="PATRIC" id="fig|656366.3.peg.2409"/>
<keyword evidence="6" id="KW-1185">Reference proteome</keyword>
<dbReference type="InterPro" id="IPR018062">
    <property type="entry name" value="HTH_AraC-typ_CS"/>
</dbReference>
<dbReference type="Proteomes" id="UP000062833">
    <property type="component" value="Chromosome"/>
</dbReference>
<dbReference type="InterPro" id="IPR035418">
    <property type="entry name" value="AraC-bd_2"/>
</dbReference>
<keyword evidence="2" id="KW-0238">DNA-binding</keyword>
<evidence type="ECO:0000256" key="2">
    <source>
        <dbReference type="ARBA" id="ARBA00023125"/>
    </source>
</evidence>
<dbReference type="EMBL" id="CP012677">
    <property type="protein sequence ID" value="ALE92733.1"/>
    <property type="molecule type" value="Genomic_DNA"/>
</dbReference>
<dbReference type="Gene3D" id="1.10.10.60">
    <property type="entry name" value="Homeodomain-like"/>
    <property type="match status" value="1"/>
</dbReference>
<evidence type="ECO:0000256" key="3">
    <source>
        <dbReference type="ARBA" id="ARBA00023163"/>
    </source>
</evidence>
<proteinExistence type="predicted"/>
<protein>
    <recommendedName>
        <fullName evidence="4">HTH araC/xylS-type domain-containing protein</fullName>
    </recommendedName>
</protein>
<evidence type="ECO:0000313" key="6">
    <source>
        <dbReference type="Proteomes" id="UP000062833"/>
    </source>
</evidence>
<name>A0A0M4RPF6_9MICC</name>
<dbReference type="InterPro" id="IPR050204">
    <property type="entry name" value="AraC_XylS_family_regulators"/>
</dbReference>
<reference evidence="6" key="1">
    <citation type="submission" date="2015-09" db="EMBL/GenBank/DDBJ databases">
        <title>Complete genome of Arthrobacter alpinus strain R3.8.</title>
        <authorList>
            <person name="See-Too W.S."/>
            <person name="Chan K.G."/>
        </authorList>
    </citation>
    <scope>NUCLEOTIDE SEQUENCE [LARGE SCALE GENOMIC DNA]</scope>
    <source>
        <strain evidence="6">R3.8</strain>
    </source>
</reference>
<dbReference type="GO" id="GO:0003700">
    <property type="term" value="F:DNA-binding transcription factor activity"/>
    <property type="evidence" value="ECO:0007669"/>
    <property type="project" value="InterPro"/>
</dbReference>
<dbReference type="RefSeq" id="WP_062007295.1">
    <property type="nucleotide sequence ID" value="NZ_CP012677.1"/>
</dbReference>
<dbReference type="AlphaFoldDB" id="A0A0M4RPF6"/>
<evidence type="ECO:0000256" key="1">
    <source>
        <dbReference type="ARBA" id="ARBA00023015"/>
    </source>
</evidence>
<evidence type="ECO:0000313" key="5">
    <source>
        <dbReference type="EMBL" id="ALE92733.1"/>
    </source>
</evidence>
<dbReference type="SUPFAM" id="SSF46689">
    <property type="entry name" value="Homeodomain-like"/>
    <property type="match status" value="1"/>
</dbReference>
<dbReference type="PANTHER" id="PTHR46796:SF6">
    <property type="entry name" value="ARAC SUBFAMILY"/>
    <property type="match status" value="1"/>
</dbReference>
<dbReference type="Pfam" id="PF12833">
    <property type="entry name" value="HTH_18"/>
    <property type="match status" value="1"/>
</dbReference>
<dbReference type="SMART" id="SM00342">
    <property type="entry name" value="HTH_ARAC"/>
    <property type="match status" value="1"/>
</dbReference>
<dbReference type="KEGG" id="aaq:AOC05_11170"/>
<dbReference type="InterPro" id="IPR009057">
    <property type="entry name" value="Homeodomain-like_sf"/>
</dbReference>
<organism evidence="5 6">
    <name type="scientific">Arthrobacter alpinus</name>
    <dbReference type="NCBI Taxonomy" id="656366"/>
    <lineage>
        <taxon>Bacteria</taxon>
        <taxon>Bacillati</taxon>
        <taxon>Actinomycetota</taxon>
        <taxon>Actinomycetes</taxon>
        <taxon>Micrococcales</taxon>
        <taxon>Micrococcaceae</taxon>
        <taxon>Arthrobacter</taxon>
    </lineage>
</organism>
<keyword evidence="3" id="KW-0804">Transcription</keyword>
<dbReference type="PANTHER" id="PTHR46796">
    <property type="entry name" value="HTH-TYPE TRANSCRIPTIONAL ACTIVATOR RHAS-RELATED"/>
    <property type="match status" value="1"/>
</dbReference>
<sequence>MLIQQLAAPDASSVLDGLPTLRTRDPGEAQERVSELFCRHELRPLSARGSVKLNLRSTGEGFGVHLLDYGAAVRIEPDALKTFFMVQVPLSGRARLCSPNSTVDSTPALASIPPIDQDFSMVWEAGTPQLIVTVPREALGNAATALFGATLDAPLQLADSMNVAAPEGKLFIRSVFDYHDLLNVPENAPTPYVRRLHEEMVLARWLLAVKSNFTTALGQECTAPQGPHPSALVADFQDLLLTHCGEDLSVGDLAEALGVSVRTLQAALARELGSTPSHMLREARVRRAHQMLSAGDSRIDSVTDIAQRCGFGHLGRFAQAYRQQFGFSPSQTLRGPGPV</sequence>
<feature type="domain" description="HTH araC/xylS-type" evidence="4">
    <location>
        <begin position="234"/>
        <end position="335"/>
    </location>
</feature>
<dbReference type="GO" id="GO:0043565">
    <property type="term" value="F:sequence-specific DNA binding"/>
    <property type="evidence" value="ECO:0007669"/>
    <property type="project" value="InterPro"/>
</dbReference>
<evidence type="ECO:0000259" key="4">
    <source>
        <dbReference type="PROSITE" id="PS01124"/>
    </source>
</evidence>